<proteinExistence type="inferred from homology"/>
<keyword evidence="3 8" id="KW-0812">Transmembrane</keyword>
<accession>A0AAW2Q8W2</accession>
<dbReference type="PANTHER" id="PTHR45136:SF2">
    <property type="entry name" value="ABC TRANSPORTER DOMAIN-CONTAINING PROTEIN"/>
    <property type="match status" value="1"/>
</dbReference>
<evidence type="ECO:0000256" key="6">
    <source>
        <dbReference type="ARBA" id="ARBA00023136"/>
    </source>
</evidence>
<evidence type="ECO:0000256" key="4">
    <source>
        <dbReference type="ARBA" id="ARBA00022737"/>
    </source>
</evidence>
<dbReference type="PROSITE" id="PS50929">
    <property type="entry name" value="ABC_TM1F"/>
    <property type="match status" value="1"/>
</dbReference>
<dbReference type="AlphaFoldDB" id="A0AAW2Q8W2"/>
<evidence type="ECO:0000256" key="3">
    <source>
        <dbReference type="ARBA" id="ARBA00022692"/>
    </source>
</evidence>
<comment type="caution">
    <text evidence="10">The sequence shown here is derived from an EMBL/GenBank/DDBJ whole genome shotgun (WGS) entry which is preliminary data.</text>
</comment>
<reference evidence="10" key="2">
    <citation type="journal article" date="2024" name="Plant">
        <title>Genomic evolution and insights into agronomic trait innovations of Sesamum species.</title>
        <authorList>
            <person name="Miao H."/>
            <person name="Wang L."/>
            <person name="Qu L."/>
            <person name="Liu H."/>
            <person name="Sun Y."/>
            <person name="Le M."/>
            <person name="Wang Q."/>
            <person name="Wei S."/>
            <person name="Zheng Y."/>
            <person name="Lin W."/>
            <person name="Duan Y."/>
            <person name="Cao H."/>
            <person name="Xiong S."/>
            <person name="Wang X."/>
            <person name="Wei L."/>
            <person name="Li C."/>
            <person name="Ma Q."/>
            <person name="Ju M."/>
            <person name="Zhao R."/>
            <person name="Li G."/>
            <person name="Mu C."/>
            <person name="Tian Q."/>
            <person name="Mei H."/>
            <person name="Zhang T."/>
            <person name="Gao T."/>
            <person name="Zhang H."/>
        </authorList>
    </citation>
    <scope>NUCLEOTIDE SEQUENCE</scope>
    <source>
        <strain evidence="10">G01</strain>
    </source>
</reference>
<keyword evidence="5 8" id="KW-1133">Transmembrane helix</keyword>
<evidence type="ECO:0000256" key="5">
    <source>
        <dbReference type="ARBA" id="ARBA00022989"/>
    </source>
</evidence>
<dbReference type="InterPro" id="IPR036640">
    <property type="entry name" value="ABC1_TM_sf"/>
</dbReference>
<sequence length="314" mass="35021">MNAPEWKRALLGCLGAVGFGVVQPVNAYCLGSVVSVYFHNDTSHMKSETSFYCKIFLSIAVVSFFANLLQHYNFAIMGERLTKRIREKVLHNILTFEVGWFDLDENMSAAVCARLSTEANLVFTSASVAFMVGLILTWRVSIVVISIQPLIIASFYSKSVLMKRMSVRSQKAQNEGSQLASEAVVNHRTITAFCSQSKILDLFAETLRGPRKESIKQSWFSGIGLFISQFLTTAAIALTYWYGGRLMNKELVSSKHLFQAFFILMSTGKNIADAGSMSSDLAKGSNAVRSVLPFWTEELRLSQTILMVLRSRKD</sequence>
<feature type="transmembrane region" description="Helical" evidence="8">
    <location>
        <begin position="142"/>
        <end position="161"/>
    </location>
</feature>
<dbReference type="CDD" id="cd18578">
    <property type="entry name" value="ABC_6TM_Pgp_ABCB1_D2_like"/>
    <property type="match status" value="1"/>
</dbReference>
<feature type="transmembrane region" description="Helical" evidence="8">
    <location>
        <begin position="218"/>
        <end position="242"/>
    </location>
</feature>
<keyword evidence="6 8" id="KW-0472">Membrane</keyword>
<dbReference type="Pfam" id="PF00664">
    <property type="entry name" value="ABC_membrane"/>
    <property type="match status" value="1"/>
</dbReference>
<reference evidence="10" key="1">
    <citation type="submission" date="2020-06" db="EMBL/GenBank/DDBJ databases">
        <authorList>
            <person name="Li T."/>
            <person name="Hu X."/>
            <person name="Zhang T."/>
            <person name="Song X."/>
            <person name="Zhang H."/>
            <person name="Dai N."/>
            <person name="Sheng W."/>
            <person name="Hou X."/>
            <person name="Wei L."/>
        </authorList>
    </citation>
    <scope>NUCLEOTIDE SEQUENCE</scope>
    <source>
        <strain evidence="10">G01</strain>
        <tissue evidence="10">Leaf</tissue>
    </source>
</reference>
<dbReference type="GO" id="GO:0005524">
    <property type="term" value="F:ATP binding"/>
    <property type="evidence" value="ECO:0007669"/>
    <property type="project" value="InterPro"/>
</dbReference>
<evidence type="ECO:0000313" key="10">
    <source>
        <dbReference type="EMBL" id="KAL0364247.1"/>
    </source>
</evidence>
<comment type="similarity">
    <text evidence="1">Belongs to the ABC transporter superfamily. ABCB family. Multidrug resistance exporter (TC 3.A.1.201) subfamily.</text>
</comment>
<dbReference type="InterPro" id="IPR011527">
    <property type="entry name" value="ABC1_TM_dom"/>
</dbReference>
<organism evidence="10">
    <name type="scientific">Sesamum angustifolium</name>
    <dbReference type="NCBI Taxonomy" id="2727405"/>
    <lineage>
        <taxon>Eukaryota</taxon>
        <taxon>Viridiplantae</taxon>
        <taxon>Streptophyta</taxon>
        <taxon>Embryophyta</taxon>
        <taxon>Tracheophyta</taxon>
        <taxon>Spermatophyta</taxon>
        <taxon>Magnoliopsida</taxon>
        <taxon>eudicotyledons</taxon>
        <taxon>Gunneridae</taxon>
        <taxon>Pentapetalae</taxon>
        <taxon>asterids</taxon>
        <taxon>lamiids</taxon>
        <taxon>Lamiales</taxon>
        <taxon>Pedaliaceae</taxon>
        <taxon>Sesamum</taxon>
    </lineage>
</organism>
<name>A0AAW2Q8W2_9LAMI</name>
<dbReference type="EMBL" id="JACGWK010000003">
    <property type="protein sequence ID" value="KAL0364247.1"/>
    <property type="molecule type" value="Genomic_DNA"/>
</dbReference>
<dbReference type="GO" id="GO:0016020">
    <property type="term" value="C:membrane"/>
    <property type="evidence" value="ECO:0007669"/>
    <property type="project" value="InterPro"/>
</dbReference>
<evidence type="ECO:0000256" key="2">
    <source>
        <dbReference type="ARBA" id="ARBA00022448"/>
    </source>
</evidence>
<feature type="domain" description="ABC transmembrane type-1" evidence="9">
    <location>
        <begin position="10"/>
        <end position="283"/>
    </location>
</feature>
<evidence type="ECO:0000259" key="9">
    <source>
        <dbReference type="PROSITE" id="PS50929"/>
    </source>
</evidence>
<dbReference type="GO" id="GO:0140359">
    <property type="term" value="F:ABC-type transporter activity"/>
    <property type="evidence" value="ECO:0007669"/>
    <property type="project" value="InterPro"/>
</dbReference>
<evidence type="ECO:0000256" key="7">
    <source>
        <dbReference type="ARBA" id="ARBA00023180"/>
    </source>
</evidence>
<keyword evidence="7" id="KW-0325">Glycoprotein</keyword>
<evidence type="ECO:0000256" key="1">
    <source>
        <dbReference type="ARBA" id="ARBA00007577"/>
    </source>
</evidence>
<evidence type="ECO:0000256" key="8">
    <source>
        <dbReference type="SAM" id="Phobius"/>
    </source>
</evidence>
<dbReference type="PANTHER" id="PTHR45136">
    <property type="entry name" value="ABC TRANSPORTER DOMAIN-CONTAINING PROTEIN"/>
    <property type="match status" value="1"/>
</dbReference>
<dbReference type="SUPFAM" id="SSF90123">
    <property type="entry name" value="ABC transporter transmembrane region"/>
    <property type="match status" value="1"/>
</dbReference>
<feature type="transmembrane region" description="Helical" evidence="8">
    <location>
        <begin position="51"/>
        <end position="69"/>
    </location>
</feature>
<gene>
    <name evidence="10" type="ORF">Sangu_0522300</name>
</gene>
<keyword evidence="4" id="KW-0677">Repeat</keyword>
<dbReference type="Gene3D" id="1.20.1560.10">
    <property type="entry name" value="ABC transporter type 1, transmembrane domain"/>
    <property type="match status" value="1"/>
</dbReference>
<protein>
    <submittedName>
        <fullName evidence="10">ABC transporter B family member 15</fullName>
    </submittedName>
</protein>
<keyword evidence="2" id="KW-0813">Transport</keyword>